<dbReference type="AlphaFoldDB" id="A0A268P0Z9"/>
<accession>A0A268P0Z9</accession>
<keyword evidence="4 8" id="KW-1003">Cell membrane</keyword>
<dbReference type="Pfam" id="PF01925">
    <property type="entry name" value="TauE"/>
    <property type="match status" value="1"/>
</dbReference>
<evidence type="ECO:0000256" key="3">
    <source>
        <dbReference type="ARBA" id="ARBA00022448"/>
    </source>
</evidence>
<proteinExistence type="inferred from homology"/>
<evidence type="ECO:0000256" key="1">
    <source>
        <dbReference type="ARBA" id="ARBA00004651"/>
    </source>
</evidence>
<dbReference type="PANTHER" id="PTHR30269:SF0">
    <property type="entry name" value="MEMBRANE TRANSPORTER PROTEIN YFCA-RELATED"/>
    <property type="match status" value="1"/>
</dbReference>
<feature type="transmembrane region" description="Helical" evidence="8">
    <location>
        <begin position="80"/>
        <end position="105"/>
    </location>
</feature>
<evidence type="ECO:0000313" key="10">
    <source>
        <dbReference type="Proteomes" id="UP000216207"/>
    </source>
</evidence>
<sequence>MIISFSFGRSIVDNHLALLVVIGMLSSFIGTLAGGGGLITVPAMMLTGIPIQTSIATNKFSSGIAAMSSVFYLVNRRQLTIQAIVKTVATAFVGGIAGALLTAYISEKTMNVVAFVLLFFALIVTVGSKNWAKGRKGEEVTLSPQSWRPWTPLFIAAYDGGFGPGSSTFGILYYMKKHHTYLKAVQLTRVLILGSCVGGFLVFYQTGFFQWPYAVALAIGSTVGSQVGLLVLPKVPLKLAKGLLLTVTCLLILSIVYKLV</sequence>
<feature type="transmembrane region" description="Helical" evidence="8">
    <location>
        <begin position="187"/>
        <end position="205"/>
    </location>
</feature>
<keyword evidence="3" id="KW-0813">Transport</keyword>
<evidence type="ECO:0000256" key="2">
    <source>
        <dbReference type="ARBA" id="ARBA00009142"/>
    </source>
</evidence>
<dbReference type="GO" id="GO:0005886">
    <property type="term" value="C:plasma membrane"/>
    <property type="evidence" value="ECO:0007669"/>
    <property type="project" value="UniProtKB-SubCell"/>
</dbReference>
<keyword evidence="5 8" id="KW-0812">Transmembrane</keyword>
<feature type="transmembrane region" description="Helical" evidence="8">
    <location>
        <begin position="112"/>
        <end position="132"/>
    </location>
</feature>
<organism evidence="9 10">
    <name type="scientific">Shouchella clausii</name>
    <name type="common">Alkalihalobacillus clausii</name>
    <dbReference type="NCBI Taxonomy" id="79880"/>
    <lineage>
        <taxon>Bacteria</taxon>
        <taxon>Bacillati</taxon>
        <taxon>Bacillota</taxon>
        <taxon>Bacilli</taxon>
        <taxon>Bacillales</taxon>
        <taxon>Bacillaceae</taxon>
        <taxon>Shouchella</taxon>
    </lineage>
</organism>
<dbReference type="RefSeq" id="WP_095326543.1">
    <property type="nucleotide sequence ID" value="NZ_NPCC01000011.1"/>
</dbReference>
<keyword evidence="7 8" id="KW-0472">Membrane</keyword>
<evidence type="ECO:0000256" key="4">
    <source>
        <dbReference type="ARBA" id="ARBA00022475"/>
    </source>
</evidence>
<evidence type="ECO:0000313" key="9">
    <source>
        <dbReference type="EMBL" id="PAE89169.1"/>
    </source>
</evidence>
<gene>
    <name evidence="9" type="ORF">CHH72_09760</name>
</gene>
<protein>
    <recommendedName>
        <fullName evidence="8">Probable membrane transporter protein</fullName>
    </recommendedName>
</protein>
<comment type="similarity">
    <text evidence="2 8">Belongs to the 4-toluene sulfonate uptake permease (TSUP) (TC 2.A.102) family.</text>
</comment>
<feature type="transmembrane region" description="Helical" evidence="8">
    <location>
        <begin position="152"/>
        <end position="175"/>
    </location>
</feature>
<keyword evidence="6 8" id="KW-1133">Transmembrane helix</keyword>
<evidence type="ECO:0000256" key="5">
    <source>
        <dbReference type="ARBA" id="ARBA00022692"/>
    </source>
</evidence>
<dbReference type="InterPro" id="IPR002781">
    <property type="entry name" value="TM_pro_TauE-like"/>
</dbReference>
<dbReference type="Proteomes" id="UP000216207">
    <property type="component" value="Unassembled WGS sequence"/>
</dbReference>
<comment type="caution">
    <text evidence="9">The sequence shown here is derived from an EMBL/GenBank/DDBJ whole genome shotgun (WGS) entry which is preliminary data.</text>
</comment>
<dbReference type="PANTHER" id="PTHR30269">
    <property type="entry name" value="TRANSMEMBRANE PROTEIN YFCA"/>
    <property type="match status" value="1"/>
</dbReference>
<evidence type="ECO:0000256" key="7">
    <source>
        <dbReference type="ARBA" id="ARBA00023136"/>
    </source>
</evidence>
<evidence type="ECO:0000256" key="6">
    <source>
        <dbReference type="ARBA" id="ARBA00022989"/>
    </source>
</evidence>
<dbReference type="InterPro" id="IPR052017">
    <property type="entry name" value="TSUP"/>
</dbReference>
<feature type="transmembrane region" description="Helical" evidence="8">
    <location>
        <begin position="211"/>
        <end position="232"/>
    </location>
</feature>
<feature type="transmembrane region" description="Helical" evidence="8">
    <location>
        <begin position="16"/>
        <end position="44"/>
    </location>
</feature>
<name>A0A268P0Z9_SHOCL</name>
<reference evidence="9 10" key="1">
    <citation type="submission" date="2017-07" db="EMBL/GenBank/DDBJ databases">
        <title>Isolation and whole genome analysis of endospore-forming bacteria from heroin.</title>
        <authorList>
            <person name="Kalinowski J."/>
            <person name="Ahrens B."/>
            <person name="Al-Dilaimi A."/>
            <person name="Winkler A."/>
            <person name="Wibberg D."/>
            <person name="Schleenbecker U."/>
            <person name="Ruckert C."/>
            <person name="Wolfel R."/>
            <person name="Grass G."/>
        </authorList>
    </citation>
    <scope>NUCLEOTIDE SEQUENCE [LARGE SCALE GENOMIC DNA]</scope>
    <source>
        <strain evidence="9 10">7539</strain>
    </source>
</reference>
<feature type="transmembrane region" description="Helical" evidence="8">
    <location>
        <begin position="239"/>
        <end position="257"/>
    </location>
</feature>
<evidence type="ECO:0000256" key="8">
    <source>
        <dbReference type="RuleBase" id="RU363041"/>
    </source>
</evidence>
<dbReference type="EMBL" id="NPCC01000011">
    <property type="protein sequence ID" value="PAE89169.1"/>
    <property type="molecule type" value="Genomic_DNA"/>
</dbReference>
<comment type="subcellular location">
    <subcellularLocation>
        <location evidence="1 8">Cell membrane</location>
        <topology evidence="1 8">Multi-pass membrane protein</topology>
    </subcellularLocation>
</comment>